<evidence type="ECO:0000256" key="6">
    <source>
        <dbReference type="ARBA" id="ARBA00023136"/>
    </source>
</evidence>
<evidence type="ECO:0000313" key="9">
    <source>
        <dbReference type="EMBL" id="GIP19346.1"/>
    </source>
</evidence>
<organism evidence="9 10">
    <name type="scientific">Paenibacillus montaniterrae</name>
    <dbReference type="NCBI Taxonomy" id="429341"/>
    <lineage>
        <taxon>Bacteria</taxon>
        <taxon>Bacillati</taxon>
        <taxon>Bacillota</taxon>
        <taxon>Bacilli</taxon>
        <taxon>Bacillales</taxon>
        <taxon>Paenibacillaceae</taxon>
        <taxon>Paenibacillus</taxon>
    </lineage>
</organism>
<feature type="transmembrane region" description="Helical" evidence="7">
    <location>
        <begin position="150"/>
        <end position="170"/>
    </location>
</feature>
<keyword evidence="10" id="KW-1185">Reference proteome</keyword>
<dbReference type="InterPro" id="IPR035906">
    <property type="entry name" value="MetI-like_sf"/>
</dbReference>
<gene>
    <name evidence="9" type="ORF">J40TS1_49880</name>
</gene>
<comment type="caution">
    <text evidence="9">The sequence shown here is derived from an EMBL/GenBank/DDBJ whole genome shotgun (WGS) entry which is preliminary data.</text>
</comment>
<dbReference type="Gene3D" id="1.10.3720.10">
    <property type="entry name" value="MetI-like"/>
    <property type="match status" value="1"/>
</dbReference>
<dbReference type="SUPFAM" id="SSF161098">
    <property type="entry name" value="MetI-like"/>
    <property type="match status" value="1"/>
</dbReference>
<sequence>MSSPNVGSLLHQPNVADKAFHIVVGIIAISAFLIVAYPLFFIIIASFSDPALVSQGKVVLLPKNISWYGYQQIFKNEQIWIGYRNTIIYSVVGTLLNLAVTLPAAYSLSRRAFRPRKVVMTLFVFTMYFSGGMVPTYMLVKSLNLLNTPWIMIVIGAVSVYNLIITRTFFESSIPDELYEAAVLDGCSHFRYFATIVLPLSKAVIAVIMLYYLVGHWNSFFSPLLYLNSDSLQPLQIVLRNILLSNQAMAGASEGASAYAQQLADQIKYGVIIVSTIPVLCAYPFIQKYFEQGVMIGAVKG</sequence>
<keyword evidence="3" id="KW-1003">Cell membrane</keyword>
<keyword evidence="6 7" id="KW-0472">Membrane</keyword>
<comment type="similarity">
    <text evidence="7">Belongs to the binding-protein-dependent transport system permease family.</text>
</comment>
<keyword evidence="4 7" id="KW-0812">Transmembrane</keyword>
<dbReference type="GO" id="GO:0005886">
    <property type="term" value="C:plasma membrane"/>
    <property type="evidence" value="ECO:0007669"/>
    <property type="project" value="UniProtKB-SubCell"/>
</dbReference>
<reference evidence="9" key="1">
    <citation type="submission" date="2021-03" db="EMBL/GenBank/DDBJ databases">
        <title>Antimicrobial resistance genes in bacteria isolated from Japanese honey, and their potential for conferring macrolide and lincosamide resistance in the American foulbrood pathogen Paenibacillus larvae.</title>
        <authorList>
            <person name="Okamoto M."/>
            <person name="Kumagai M."/>
            <person name="Kanamori H."/>
            <person name="Takamatsu D."/>
        </authorList>
    </citation>
    <scope>NUCLEOTIDE SEQUENCE</scope>
    <source>
        <strain evidence="9">J40TS1</strain>
    </source>
</reference>
<keyword evidence="2 7" id="KW-0813">Transport</keyword>
<feature type="transmembrane region" description="Helical" evidence="7">
    <location>
        <begin position="190"/>
        <end position="214"/>
    </location>
</feature>
<dbReference type="InterPro" id="IPR000515">
    <property type="entry name" value="MetI-like"/>
</dbReference>
<dbReference type="CDD" id="cd06261">
    <property type="entry name" value="TM_PBP2"/>
    <property type="match status" value="1"/>
</dbReference>
<evidence type="ECO:0000259" key="8">
    <source>
        <dbReference type="PROSITE" id="PS50928"/>
    </source>
</evidence>
<dbReference type="AlphaFoldDB" id="A0A919YY84"/>
<comment type="subcellular location">
    <subcellularLocation>
        <location evidence="1 7">Cell membrane</location>
        <topology evidence="1 7">Multi-pass membrane protein</topology>
    </subcellularLocation>
</comment>
<dbReference type="PANTHER" id="PTHR43744">
    <property type="entry name" value="ABC TRANSPORTER PERMEASE PROTEIN MG189-RELATED-RELATED"/>
    <property type="match status" value="1"/>
</dbReference>
<accession>A0A919YY84</accession>
<proteinExistence type="inferred from homology"/>
<feature type="transmembrane region" description="Helical" evidence="7">
    <location>
        <begin position="20"/>
        <end position="47"/>
    </location>
</feature>
<evidence type="ECO:0000256" key="3">
    <source>
        <dbReference type="ARBA" id="ARBA00022475"/>
    </source>
</evidence>
<feature type="transmembrane region" description="Helical" evidence="7">
    <location>
        <begin position="267"/>
        <end position="286"/>
    </location>
</feature>
<dbReference type="Pfam" id="PF00528">
    <property type="entry name" value="BPD_transp_1"/>
    <property type="match status" value="1"/>
</dbReference>
<evidence type="ECO:0000256" key="1">
    <source>
        <dbReference type="ARBA" id="ARBA00004651"/>
    </source>
</evidence>
<feature type="domain" description="ABC transmembrane type-1" evidence="8">
    <location>
        <begin position="83"/>
        <end position="280"/>
    </location>
</feature>
<dbReference type="GO" id="GO:0055085">
    <property type="term" value="P:transmembrane transport"/>
    <property type="evidence" value="ECO:0007669"/>
    <property type="project" value="InterPro"/>
</dbReference>
<dbReference type="EMBL" id="BOSE01000014">
    <property type="protein sequence ID" value="GIP19346.1"/>
    <property type="molecule type" value="Genomic_DNA"/>
</dbReference>
<name>A0A919YY84_9BACL</name>
<dbReference type="PANTHER" id="PTHR43744:SF9">
    <property type="entry name" value="POLYGALACTURONAN_RHAMNOGALACTURONAN TRANSPORT SYSTEM PERMEASE PROTEIN YTCP"/>
    <property type="match status" value="1"/>
</dbReference>
<dbReference type="RefSeq" id="WP_213519993.1">
    <property type="nucleotide sequence ID" value="NZ_BOSE01000014.1"/>
</dbReference>
<evidence type="ECO:0000256" key="4">
    <source>
        <dbReference type="ARBA" id="ARBA00022692"/>
    </source>
</evidence>
<evidence type="ECO:0000256" key="5">
    <source>
        <dbReference type="ARBA" id="ARBA00022989"/>
    </source>
</evidence>
<evidence type="ECO:0000256" key="2">
    <source>
        <dbReference type="ARBA" id="ARBA00022448"/>
    </source>
</evidence>
<feature type="transmembrane region" description="Helical" evidence="7">
    <location>
        <begin position="118"/>
        <end position="138"/>
    </location>
</feature>
<dbReference type="PROSITE" id="PS50928">
    <property type="entry name" value="ABC_TM1"/>
    <property type="match status" value="1"/>
</dbReference>
<protein>
    <submittedName>
        <fullName evidence="9">Sugar ABC transporter permease</fullName>
    </submittedName>
</protein>
<evidence type="ECO:0000256" key="7">
    <source>
        <dbReference type="RuleBase" id="RU363032"/>
    </source>
</evidence>
<feature type="transmembrane region" description="Helical" evidence="7">
    <location>
        <begin position="87"/>
        <end position="106"/>
    </location>
</feature>
<dbReference type="Proteomes" id="UP000683139">
    <property type="component" value="Unassembled WGS sequence"/>
</dbReference>
<keyword evidence="5 7" id="KW-1133">Transmembrane helix</keyword>
<evidence type="ECO:0000313" key="10">
    <source>
        <dbReference type="Proteomes" id="UP000683139"/>
    </source>
</evidence>